<evidence type="ECO:0000256" key="16">
    <source>
        <dbReference type="RuleBase" id="RU003515"/>
    </source>
</evidence>
<comment type="cofactor">
    <cofactor evidence="14 15">
        <name>Mn(2+)</name>
        <dbReference type="ChEBI" id="CHEBI:29035"/>
    </cofactor>
    <cofactor evidence="14 15">
        <name>Mg(2+)</name>
        <dbReference type="ChEBI" id="CHEBI:18420"/>
    </cofactor>
    <text evidence="14 15">Manganese or magnesium. Binds 1 divalent metal ion per monomer in the absence of substrate. May bind a second metal ion after substrate binding.</text>
</comment>
<evidence type="ECO:0000256" key="13">
    <source>
        <dbReference type="ARBA" id="ARBA00023211"/>
    </source>
</evidence>
<dbReference type="EC" id="3.1.26.4" evidence="6 14"/>
<evidence type="ECO:0000256" key="11">
    <source>
        <dbReference type="ARBA" id="ARBA00022759"/>
    </source>
</evidence>
<dbReference type="Pfam" id="PF01351">
    <property type="entry name" value="RNase_HII"/>
    <property type="match status" value="1"/>
</dbReference>
<dbReference type="HAMAP" id="MF_00052_B">
    <property type="entry name" value="RNase_HII_B"/>
    <property type="match status" value="1"/>
</dbReference>
<comment type="caution">
    <text evidence="18">The sequence shown here is derived from an EMBL/GenBank/DDBJ whole genome shotgun (WGS) entry which is preliminary data.</text>
</comment>
<dbReference type="GO" id="GO:0030145">
    <property type="term" value="F:manganese ion binding"/>
    <property type="evidence" value="ECO:0007669"/>
    <property type="project" value="UniProtKB-UniRule"/>
</dbReference>
<accession>A0A9D8PP57</accession>
<evidence type="ECO:0000256" key="10">
    <source>
        <dbReference type="ARBA" id="ARBA00022723"/>
    </source>
</evidence>
<comment type="subcellular location">
    <subcellularLocation>
        <location evidence="4 14">Cytoplasm</location>
    </subcellularLocation>
</comment>
<evidence type="ECO:0000256" key="8">
    <source>
        <dbReference type="ARBA" id="ARBA00022490"/>
    </source>
</evidence>
<protein>
    <recommendedName>
        <fullName evidence="7 14">Ribonuclease HII</fullName>
        <shortName evidence="14">RNase HII</shortName>
        <ecNumber evidence="6 14">3.1.26.4</ecNumber>
    </recommendedName>
</protein>
<dbReference type="EMBL" id="JAFGIX010000061">
    <property type="protein sequence ID" value="MBN1573994.1"/>
    <property type="molecule type" value="Genomic_DNA"/>
</dbReference>
<dbReference type="PROSITE" id="PS51975">
    <property type="entry name" value="RNASE_H_2"/>
    <property type="match status" value="1"/>
</dbReference>
<dbReference type="NCBIfam" id="NF000594">
    <property type="entry name" value="PRK00015.1-1"/>
    <property type="match status" value="1"/>
</dbReference>
<dbReference type="GO" id="GO:0003723">
    <property type="term" value="F:RNA binding"/>
    <property type="evidence" value="ECO:0007669"/>
    <property type="project" value="UniProtKB-UniRule"/>
</dbReference>
<dbReference type="GO" id="GO:0004523">
    <property type="term" value="F:RNA-DNA hybrid ribonuclease activity"/>
    <property type="evidence" value="ECO:0007669"/>
    <property type="project" value="UniProtKB-UniRule"/>
</dbReference>
<dbReference type="InterPro" id="IPR036397">
    <property type="entry name" value="RNaseH_sf"/>
</dbReference>
<keyword evidence="8 14" id="KW-0963">Cytoplasm</keyword>
<sequence>MLFTFDDRLYSDEVNLICGVDEAGRGPLAGPVVAAAVVLPRGVRIEGLRDSKMLTEKRRFQLFDEITKAALAWATGSVGPEKIDEINVLNATLFAMKEAVSKIKDEFDLMIVDGRNEVPVKTNQRPIVKGDTLSAHIAAASVLAKVTRDRIMIDYHEEYPEYNFIRNKGYGTREHKEMLVEHGPTPIHRKTFSGVREVLLV</sequence>
<evidence type="ECO:0000256" key="1">
    <source>
        <dbReference type="ARBA" id="ARBA00000077"/>
    </source>
</evidence>
<dbReference type="GO" id="GO:0043137">
    <property type="term" value="P:DNA replication, removal of RNA primer"/>
    <property type="evidence" value="ECO:0007669"/>
    <property type="project" value="TreeGrafter"/>
</dbReference>
<proteinExistence type="inferred from homology"/>
<evidence type="ECO:0000256" key="14">
    <source>
        <dbReference type="HAMAP-Rule" id="MF_00052"/>
    </source>
</evidence>
<evidence type="ECO:0000256" key="9">
    <source>
        <dbReference type="ARBA" id="ARBA00022722"/>
    </source>
</evidence>
<comment type="function">
    <text evidence="3 14 16">Endonuclease that specifically degrades the RNA of RNA-DNA hybrids.</text>
</comment>
<evidence type="ECO:0000313" key="18">
    <source>
        <dbReference type="EMBL" id="MBN1573994.1"/>
    </source>
</evidence>
<dbReference type="PANTHER" id="PTHR10954:SF18">
    <property type="entry name" value="RIBONUCLEASE HII"/>
    <property type="match status" value="1"/>
</dbReference>
<comment type="cofactor">
    <cofactor evidence="2">
        <name>Mg(2+)</name>
        <dbReference type="ChEBI" id="CHEBI:18420"/>
    </cofactor>
</comment>
<evidence type="ECO:0000313" key="19">
    <source>
        <dbReference type="Proteomes" id="UP000809273"/>
    </source>
</evidence>
<dbReference type="InterPro" id="IPR022898">
    <property type="entry name" value="RNase_HII"/>
</dbReference>
<feature type="binding site" evidence="14 15">
    <location>
        <position position="113"/>
    </location>
    <ligand>
        <name>a divalent metal cation</name>
        <dbReference type="ChEBI" id="CHEBI:60240"/>
    </ligand>
</feature>
<dbReference type="InterPro" id="IPR024567">
    <property type="entry name" value="RNase_HII/HIII_dom"/>
</dbReference>
<evidence type="ECO:0000259" key="17">
    <source>
        <dbReference type="PROSITE" id="PS51975"/>
    </source>
</evidence>
<dbReference type="InterPro" id="IPR012337">
    <property type="entry name" value="RNaseH-like_sf"/>
</dbReference>
<keyword evidence="9 14" id="KW-0540">Nuclease</keyword>
<feature type="domain" description="RNase H type-2" evidence="17">
    <location>
        <begin position="15"/>
        <end position="201"/>
    </location>
</feature>
<dbReference type="GO" id="GO:0032299">
    <property type="term" value="C:ribonuclease H2 complex"/>
    <property type="evidence" value="ECO:0007669"/>
    <property type="project" value="TreeGrafter"/>
</dbReference>
<evidence type="ECO:0000256" key="4">
    <source>
        <dbReference type="ARBA" id="ARBA00004496"/>
    </source>
</evidence>
<evidence type="ECO:0000256" key="7">
    <source>
        <dbReference type="ARBA" id="ARBA00019179"/>
    </source>
</evidence>
<name>A0A9D8PP57_9DELT</name>
<dbReference type="SUPFAM" id="SSF53098">
    <property type="entry name" value="Ribonuclease H-like"/>
    <property type="match status" value="1"/>
</dbReference>
<reference evidence="18" key="1">
    <citation type="journal article" date="2021" name="Environ. Microbiol.">
        <title>Genomic characterization of three novel Desulfobacterota classes expand the metabolic and phylogenetic diversity of the phylum.</title>
        <authorList>
            <person name="Murphy C.L."/>
            <person name="Biggerstaff J."/>
            <person name="Eichhorn A."/>
            <person name="Ewing E."/>
            <person name="Shahan R."/>
            <person name="Soriano D."/>
            <person name="Stewart S."/>
            <person name="VanMol K."/>
            <person name="Walker R."/>
            <person name="Walters P."/>
            <person name="Elshahed M.S."/>
            <person name="Youssef N.H."/>
        </authorList>
    </citation>
    <scope>NUCLEOTIDE SEQUENCE</scope>
    <source>
        <strain evidence="18">Zod_Metabat.24</strain>
    </source>
</reference>
<keyword evidence="13 14" id="KW-0464">Manganese</keyword>
<feature type="binding site" evidence="14 15">
    <location>
        <position position="22"/>
    </location>
    <ligand>
        <name>a divalent metal cation</name>
        <dbReference type="ChEBI" id="CHEBI:60240"/>
    </ligand>
</feature>
<dbReference type="Gene3D" id="3.30.420.10">
    <property type="entry name" value="Ribonuclease H-like superfamily/Ribonuclease H"/>
    <property type="match status" value="1"/>
</dbReference>
<evidence type="ECO:0000256" key="5">
    <source>
        <dbReference type="ARBA" id="ARBA00007383"/>
    </source>
</evidence>
<evidence type="ECO:0000256" key="2">
    <source>
        <dbReference type="ARBA" id="ARBA00001946"/>
    </source>
</evidence>
<dbReference type="GO" id="GO:0005737">
    <property type="term" value="C:cytoplasm"/>
    <property type="evidence" value="ECO:0007669"/>
    <property type="project" value="UniProtKB-SubCell"/>
</dbReference>
<dbReference type="InterPro" id="IPR001352">
    <property type="entry name" value="RNase_HII/HIII"/>
</dbReference>
<evidence type="ECO:0000256" key="3">
    <source>
        <dbReference type="ARBA" id="ARBA00004065"/>
    </source>
</evidence>
<dbReference type="PANTHER" id="PTHR10954">
    <property type="entry name" value="RIBONUCLEASE H2 SUBUNIT A"/>
    <property type="match status" value="1"/>
</dbReference>
<keyword evidence="12 14" id="KW-0378">Hydrolase</keyword>
<evidence type="ECO:0000256" key="6">
    <source>
        <dbReference type="ARBA" id="ARBA00012180"/>
    </source>
</evidence>
<dbReference type="AlphaFoldDB" id="A0A9D8PP57"/>
<gene>
    <name evidence="14" type="primary">rnhB</name>
    <name evidence="18" type="ORF">JW984_12430</name>
</gene>
<dbReference type="Proteomes" id="UP000809273">
    <property type="component" value="Unassembled WGS sequence"/>
</dbReference>
<reference evidence="18" key="2">
    <citation type="submission" date="2021-01" db="EMBL/GenBank/DDBJ databases">
        <authorList>
            <person name="Hahn C.R."/>
            <person name="Youssef N.H."/>
            <person name="Elshahed M."/>
        </authorList>
    </citation>
    <scope>NUCLEOTIDE SEQUENCE</scope>
    <source>
        <strain evidence="18">Zod_Metabat.24</strain>
    </source>
</reference>
<dbReference type="GO" id="GO:0006298">
    <property type="term" value="P:mismatch repair"/>
    <property type="evidence" value="ECO:0007669"/>
    <property type="project" value="TreeGrafter"/>
</dbReference>
<keyword evidence="11 14" id="KW-0255">Endonuclease</keyword>
<feature type="binding site" evidence="14 15">
    <location>
        <position position="21"/>
    </location>
    <ligand>
        <name>a divalent metal cation</name>
        <dbReference type="ChEBI" id="CHEBI:60240"/>
    </ligand>
</feature>
<comment type="catalytic activity">
    <reaction evidence="1 14 15 16">
        <text>Endonucleolytic cleavage to 5'-phosphomonoester.</text>
        <dbReference type="EC" id="3.1.26.4"/>
    </reaction>
</comment>
<keyword evidence="10 14" id="KW-0479">Metal-binding</keyword>
<organism evidence="18 19">
    <name type="scientific">Candidatus Zymogenus saltonus</name>
    <dbReference type="NCBI Taxonomy" id="2844893"/>
    <lineage>
        <taxon>Bacteria</taxon>
        <taxon>Deltaproteobacteria</taxon>
        <taxon>Candidatus Zymogenia</taxon>
        <taxon>Candidatus Zymogeniales</taxon>
        <taxon>Candidatus Zymogenaceae</taxon>
        <taxon>Candidatus Zymogenus</taxon>
    </lineage>
</organism>
<dbReference type="NCBIfam" id="NF000595">
    <property type="entry name" value="PRK00015.1-3"/>
    <property type="match status" value="1"/>
</dbReference>
<dbReference type="CDD" id="cd07182">
    <property type="entry name" value="RNase_HII_bacteria_HII_like"/>
    <property type="match status" value="1"/>
</dbReference>
<comment type="similarity">
    <text evidence="5 14 16">Belongs to the RNase HII family.</text>
</comment>
<evidence type="ECO:0000256" key="15">
    <source>
        <dbReference type="PROSITE-ProRule" id="PRU01319"/>
    </source>
</evidence>
<dbReference type="FunFam" id="3.30.420.10:FF:000006">
    <property type="entry name" value="Ribonuclease HII"/>
    <property type="match status" value="1"/>
</dbReference>
<evidence type="ECO:0000256" key="12">
    <source>
        <dbReference type="ARBA" id="ARBA00022801"/>
    </source>
</evidence>